<dbReference type="EMBL" id="JAINDJ010000006">
    <property type="protein sequence ID" value="KAG9443597.1"/>
    <property type="molecule type" value="Genomic_DNA"/>
</dbReference>
<dbReference type="SUPFAM" id="SSF54695">
    <property type="entry name" value="POZ domain"/>
    <property type="match status" value="1"/>
</dbReference>
<evidence type="ECO:0000259" key="5">
    <source>
        <dbReference type="PROSITE" id="PS51649"/>
    </source>
</evidence>
<dbReference type="PANTHER" id="PTHR32370">
    <property type="entry name" value="OS12G0117600 PROTEIN"/>
    <property type="match status" value="1"/>
</dbReference>
<evidence type="ECO:0000256" key="3">
    <source>
        <dbReference type="PROSITE-ProRule" id="PRU00982"/>
    </source>
</evidence>
<dbReference type="AlphaFoldDB" id="A0AAV7E728"/>
<dbReference type="InterPro" id="IPR027356">
    <property type="entry name" value="NPH3_dom"/>
</dbReference>
<evidence type="ECO:0000256" key="1">
    <source>
        <dbReference type="ARBA" id="ARBA00004906"/>
    </source>
</evidence>
<dbReference type="InterPro" id="IPR011333">
    <property type="entry name" value="SKP1/BTB/POZ_sf"/>
</dbReference>
<sequence length="676" mass="76490">MDSASYKGSSSVLSPLTCQTVRELLRIKAVAWSQETGLPASVHVIVGDKIFNLHKYPLCSKSGYFRRVLKESLDFELPDNFPGGSETFEMIALFTYTSTLPMDPFSVTALRCASEFLEMTEDYCSGNLIERSDLYLNQVVLQSWDDTVIVLQKCQCLLPWAEDLLIASRCVESLAFMACMEILDPEQRRDRPVVTLQALTGQAWNSDKVKEIARQELWIQDLVALPFGFFKRIIGSLRRQGMKEKYVSPLIVFYANKWVLSKKTHQFWENMGDHNEQEDMVSVLSLILHGIIELLPLEENASRVIPVGFYLALLSNALNLGLSAASKNKLQDHVTPLLHLAHPDDFLLPTNDKESIASCKELETMEKIVSSSVLSNSENGQTPFGNNSAIAELWDGYLSKIAVDLNIGPKRFTELIETVPESERQTHDSLYKAMSVFLFAHPQISQEEKACVCKYLNCQKLSQDTCIQAVQNELMPLRLIVQALFVQQLNTHQAFKDCSDSFRIAHFSDNSGSLSGSRCHISKSQQMADSAQKKDVAESTSGTLNFLLEKDLNQQKKEDRDSTSFRIQSLEQELMSLKKSLQWQHISQGSEQKRTQSFRMLERRPLKKKPKPVPQVTTCIGTVNWASHRKYASRLLKIFRRLTMIGKSKSKRKQVDSGFSSGASPCRKIQHVHDIV</sequence>
<organism evidence="6 7">
    <name type="scientific">Aristolochia fimbriata</name>
    <name type="common">White veined hardy Dutchman's pipe vine</name>
    <dbReference type="NCBI Taxonomy" id="158543"/>
    <lineage>
        <taxon>Eukaryota</taxon>
        <taxon>Viridiplantae</taxon>
        <taxon>Streptophyta</taxon>
        <taxon>Embryophyta</taxon>
        <taxon>Tracheophyta</taxon>
        <taxon>Spermatophyta</taxon>
        <taxon>Magnoliopsida</taxon>
        <taxon>Magnoliidae</taxon>
        <taxon>Piperales</taxon>
        <taxon>Aristolochiaceae</taxon>
        <taxon>Aristolochia</taxon>
    </lineage>
</organism>
<comment type="pathway">
    <text evidence="1">Protein modification; protein ubiquitination.</text>
</comment>
<evidence type="ECO:0000313" key="7">
    <source>
        <dbReference type="Proteomes" id="UP000825729"/>
    </source>
</evidence>
<proteinExistence type="inferred from homology"/>
<accession>A0AAV7E728</accession>
<feature type="domain" description="NPH3" evidence="5">
    <location>
        <begin position="216"/>
        <end position="490"/>
    </location>
</feature>
<comment type="similarity">
    <text evidence="3">Belongs to the NPH3 family.</text>
</comment>
<keyword evidence="7" id="KW-1185">Reference proteome</keyword>
<dbReference type="Gene3D" id="3.30.710.10">
    <property type="entry name" value="Potassium Channel Kv1.1, Chain A"/>
    <property type="match status" value="1"/>
</dbReference>
<evidence type="ECO:0000256" key="2">
    <source>
        <dbReference type="ARBA" id="ARBA00022786"/>
    </source>
</evidence>
<dbReference type="Pfam" id="PF03000">
    <property type="entry name" value="NPH3"/>
    <property type="match status" value="1"/>
</dbReference>
<comment type="caution">
    <text evidence="6">The sequence shown here is derived from an EMBL/GenBank/DDBJ whole genome shotgun (WGS) entry which is preliminary data.</text>
</comment>
<dbReference type="SMART" id="SM00225">
    <property type="entry name" value="BTB"/>
    <property type="match status" value="1"/>
</dbReference>
<name>A0AAV7E728_ARIFI</name>
<protein>
    <recommendedName>
        <fullName evidence="8">Phototropic-responsive NPH3 family protein</fullName>
    </recommendedName>
</protein>
<dbReference type="PROSITE" id="PS50097">
    <property type="entry name" value="BTB"/>
    <property type="match status" value="1"/>
</dbReference>
<feature type="domain" description="BTB" evidence="4">
    <location>
        <begin position="40"/>
        <end position="104"/>
    </location>
</feature>
<gene>
    <name evidence="6" type="ORF">H6P81_014937</name>
</gene>
<reference evidence="6 7" key="1">
    <citation type="submission" date="2021-07" db="EMBL/GenBank/DDBJ databases">
        <title>The Aristolochia fimbriata genome: insights into angiosperm evolution, floral development and chemical biosynthesis.</title>
        <authorList>
            <person name="Jiao Y."/>
        </authorList>
    </citation>
    <scope>NUCLEOTIDE SEQUENCE [LARGE SCALE GENOMIC DNA]</scope>
    <source>
        <strain evidence="6">IBCAS-2021</strain>
        <tissue evidence="6">Leaf</tissue>
    </source>
</reference>
<dbReference type="PROSITE" id="PS51649">
    <property type="entry name" value="NPH3"/>
    <property type="match status" value="1"/>
</dbReference>
<dbReference type="InterPro" id="IPR000210">
    <property type="entry name" value="BTB/POZ_dom"/>
</dbReference>
<dbReference type="InterPro" id="IPR043454">
    <property type="entry name" value="NPH3/RPT2-like"/>
</dbReference>
<evidence type="ECO:0008006" key="8">
    <source>
        <dbReference type="Google" id="ProtNLM"/>
    </source>
</evidence>
<evidence type="ECO:0000313" key="6">
    <source>
        <dbReference type="EMBL" id="KAG9443597.1"/>
    </source>
</evidence>
<evidence type="ECO:0000259" key="4">
    <source>
        <dbReference type="PROSITE" id="PS50097"/>
    </source>
</evidence>
<keyword evidence="2" id="KW-0833">Ubl conjugation pathway</keyword>
<dbReference type="Proteomes" id="UP000825729">
    <property type="component" value="Unassembled WGS sequence"/>
</dbReference>